<dbReference type="Pfam" id="PF08320">
    <property type="entry name" value="PIG-X"/>
    <property type="match status" value="1"/>
</dbReference>
<dbReference type="SMART" id="SM00780">
    <property type="entry name" value="PIG-X"/>
    <property type="match status" value="1"/>
</dbReference>
<evidence type="ECO:0000256" key="3">
    <source>
        <dbReference type="ARBA" id="ARBA00010345"/>
    </source>
</evidence>
<dbReference type="VEuPathDB" id="AmoebaDB:ACA1_097390"/>
<dbReference type="STRING" id="1257118.L8GJ19"/>
<dbReference type="OrthoDB" id="5546453at2759"/>
<organism evidence="13 14">
    <name type="scientific">Acanthamoeba castellanii (strain ATCC 30010 / Neff)</name>
    <dbReference type="NCBI Taxonomy" id="1257118"/>
    <lineage>
        <taxon>Eukaryota</taxon>
        <taxon>Amoebozoa</taxon>
        <taxon>Discosea</taxon>
        <taxon>Longamoebia</taxon>
        <taxon>Centramoebida</taxon>
        <taxon>Acanthamoebidae</taxon>
        <taxon>Acanthamoeba</taxon>
    </lineage>
</organism>
<evidence type="ECO:0000256" key="5">
    <source>
        <dbReference type="ARBA" id="ARBA00022692"/>
    </source>
</evidence>
<dbReference type="InterPro" id="IPR040039">
    <property type="entry name" value="PIGX"/>
</dbReference>
<dbReference type="RefSeq" id="XP_004335068.1">
    <property type="nucleotide sequence ID" value="XM_004335020.1"/>
</dbReference>
<sequence>MWCGRGRPCGALLVVAVLALFSAAVEGVAGGAAYRVRHPSSSTILWSDDAHLQPSHSSLYALQRGRLEWTTSPLTSASFDLEQVRLVMSSSTASTLCHGPMPALISALDVEDAKHEECPFVLPGLHLEATYATEASAPAGGRKHGAQETRRRSVGLDLGQCATVVGGGGDHDLLHMGRLPSNFSLSTMAYSLPAEVLQSFEHDGSSRRSSPERTDRYFFYAPDFPLDRAHAIAARLQEAFDEGAGESNHQDDDTRRWSLTALEVRLTPNRIEGPPALSVVATQFRQTPATGEATRLSVSDSRPEEISFVTGPGQITTLSNYRSSSADRPSLPAADSQVKVSEQPRNFTRSLPIHRRSATSEEGIQLQSLRRSLDKKGFHREIRTDITLSARGRETSELRWCQVALMEMLPESVFVDKYQVDELHRFGGPQVLIFDEFDLEKPSSDHGARQGVVIVQTTTTNPTKVGDRLEARLSVVLPIHLRYQDPSLDATHRKFSIPPPLVYVRCGAGTVPTPPSHPSSWTRAVRDSDETRGADASAAVLEVWVPVGEKQKQGLVTIVTLLATTLGSAIVLLFLWSHRRAGKAKRE</sequence>
<gene>
    <name evidence="13" type="ORF">ACA1_097390</name>
</gene>
<evidence type="ECO:0000313" key="13">
    <source>
        <dbReference type="EMBL" id="ELR13055.1"/>
    </source>
</evidence>
<dbReference type="PANTHER" id="PTHR28650:SF1">
    <property type="entry name" value="PHOSPHATIDYLINOSITOL-GLYCAN BIOSYNTHESIS CLASS X PROTEIN"/>
    <property type="match status" value="1"/>
</dbReference>
<reference evidence="13 14" key="1">
    <citation type="journal article" date="2013" name="Genome Biol.">
        <title>Genome of Acanthamoeba castellanii highlights extensive lateral gene transfer and early evolution of tyrosine kinase signaling.</title>
        <authorList>
            <person name="Clarke M."/>
            <person name="Lohan A.J."/>
            <person name="Liu B."/>
            <person name="Lagkouvardos I."/>
            <person name="Roy S."/>
            <person name="Zafar N."/>
            <person name="Bertelli C."/>
            <person name="Schilde C."/>
            <person name="Kianianmomeni A."/>
            <person name="Burglin T.R."/>
            <person name="Frech C."/>
            <person name="Turcotte B."/>
            <person name="Kopec K.O."/>
            <person name="Synnott J.M."/>
            <person name="Choo C."/>
            <person name="Paponov I."/>
            <person name="Finkler A."/>
            <person name="Soon Heng Tan C."/>
            <person name="Hutchins A.P."/>
            <person name="Weinmeier T."/>
            <person name="Rattei T."/>
            <person name="Chu J.S."/>
            <person name="Gimenez G."/>
            <person name="Irimia M."/>
            <person name="Rigden D.J."/>
            <person name="Fitzpatrick D.A."/>
            <person name="Lorenzo-Morales J."/>
            <person name="Bateman A."/>
            <person name="Chiu C.H."/>
            <person name="Tang P."/>
            <person name="Hegemann P."/>
            <person name="Fromm H."/>
            <person name="Raoult D."/>
            <person name="Greub G."/>
            <person name="Miranda-Saavedra D."/>
            <person name="Chen N."/>
            <person name="Nash P."/>
            <person name="Ginger M.L."/>
            <person name="Horn M."/>
            <person name="Schaap P."/>
            <person name="Caler L."/>
            <person name="Loftus B."/>
        </authorList>
    </citation>
    <scope>NUCLEOTIDE SEQUENCE [LARGE SCALE GENOMIC DNA]</scope>
    <source>
        <strain evidence="13 14">Neff</strain>
    </source>
</reference>
<feature type="chain" id="PRO_5003990123" evidence="12">
    <location>
        <begin position="28"/>
        <end position="587"/>
    </location>
</feature>
<feature type="signal peptide" evidence="12">
    <location>
        <begin position="1"/>
        <end position="27"/>
    </location>
</feature>
<keyword evidence="8 11" id="KW-0472">Membrane</keyword>
<comment type="subcellular location">
    <subcellularLocation>
        <location evidence="1">Endoplasmic reticulum membrane</location>
        <topology evidence="1">Single-pass membrane protein</topology>
    </subcellularLocation>
</comment>
<dbReference type="InterPro" id="IPR013233">
    <property type="entry name" value="PIG-X/PBN1"/>
</dbReference>
<feature type="transmembrane region" description="Helical" evidence="11">
    <location>
        <begin position="555"/>
        <end position="576"/>
    </location>
</feature>
<keyword evidence="7 11" id="KW-1133">Transmembrane helix</keyword>
<name>L8GJ19_ACACF</name>
<keyword evidence="12" id="KW-0732">Signal</keyword>
<accession>L8GJ19</accession>
<evidence type="ECO:0000256" key="12">
    <source>
        <dbReference type="SAM" id="SignalP"/>
    </source>
</evidence>
<feature type="region of interest" description="Disordered" evidence="10">
    <location>
        <begin position="321"/>
        <end position="347"/>
    </location>
</feature>
<protein>
    <submittedName>
        <fullName evidence="13">Phosphatidylinositol glycan</fullName>
    </submittedName>
</protein>
<evidence type="ECO:0000313" key="14">
    <source>
        <dbReference type="Proteomes" id="UP000011083"/>
    </source>
</evidence>
<dbReference type="AlphaFoldDB" id="L8GJ19"/>
<keyword evidence="14" id="KW-1185">Reference proteome</keyword>
<keyword evidence="5 11" id="KW-0812">Transmembrane</keyword>
<dbReference type="GO" id="GO:0005789">
    <property type="term" value="C:endoplasmic reticulum membrane"/>
    <property type="evidence" value="ECO:0007669"/>
    <property type="project" value="UniProtKB-SubCell"/>
</dbReference>
<evidence type="ECO:0000256" key="1">
    <source>
        <dbReference type="ARBA" id="ARBA00004389"/>
    </source>
</evidence>
<proteinExistence type="inferred from homology"/>
<dbReference type="Proteomes" id="UP000011083">
    <property type="component" value="Unassembled WGS sequence"/>
</dbReference>
<dbReference type="EMBL" id="KB008103">
    <property type="protein sequence ID" value="ELR13055.1"/>
    <property type="molecule type" value="Genomic_DNA"/>
</dbReference>
<evidence type="ECO:0000256" key="7">
    <source>
        <dbReference type="ARBA" id="ARBA00022989"/>
    </source>
</evidence>
<evidence type="ECO:0000256" key="6">
    <source>
        <dbReference type="ARBA" id="ARBA00022824"/>
    </source>
</evidence>
<evidence type="ECO:0000256" key="8">
    <source>
        <dbReference type="ARBA" id="ARBA00023136"/>
    </source>
</evidence>
<keyword evidence="9" id="KW-0325">Glycoprotein</keyword>
<dbReference type="GeneID" id="14913172"/>
<comment type="similarity">
    <text evidence="3">Belongs to the PIGX family.</text>
</comment>
<evidence type="ECO:0000256" key="2">
    <source>
        <dbReference type="ARBA" id="ARBA00004687"/>
    </source>
</evidence>
<evidence type="ECO:0000256" key="9">
    <source>
        <dbReference type="ARBA" id="ARBA00023180"/>
    </source>
</evidence>
<evidence type="ECO:0000256" key="11">
    <source>
        <dbReference type="SAM" id="Phobius"/>
    </source>
</evidence>
<dbReference type="KEGG" id="acan:ACA1_097390"/>
<keyword evidence="4" id="KW-0337">GPI-anchor biosynthesis</keyword>
<evidence type="ECO:0000256" key="4">
    <source>
        <dbReference type="ARBA" id="ARBA00022502"/>
    </source>
</evidence>
<comment type="pathway">
    <text evidence="2">Glycolipid biosynthesis; glycosylphosphatidylinositol-anchor biosynthesis.</text>
</comment>
<feature type="compositionally biased region" description="Polar residues" evidence="10">
    <location>
        <begin position="338"/>
        <end position="347"/>
    </location>
</feature>
<dbReference type="UniPathway" id="UPA00196"/>
<dbReference type="PANTHER" id="PTHR28650">
    <property type="entry name" value="PHOSPHATIDYLINOSITOL-GLYCAN BIOSYNTHESIS CLASS X PROTEIN"/>
    <property type="match status" value="1"/>
</dbReference>
<dbReference type="GO" id="GO:0006506">
    <property type="term" value="P:GPI anchor biosynthetic process"/>
    <property type="evidence" value="ECO:0007669"/>
    <property type="project" value="UniProtKB-UniPathway"/>
</dbReference>
<keyword evidence="6" id="KW-0256">Endoplasmic reticulum</keyword>
<evidence type="ECO:0000256" key="10">
    <source>
        <dbReference type="SAM" id="MobiDB-lite"/>
    </source>
</evidence>